<dbReference type="SUPFAM" id="SSF55729">
    <property type="entry name" value="Acyl-CoA N-acyltransferases (Nat)"/>
    <property type="match status" value="1"/>
</dbReference>
<dbReference type="EC" id="2.3.1.-" evidence="1"/>
<dbReference type="EMBL" id="JBHMEY010000094">
    <property type="protein sequence ID" value="MFB9098732.1"/>
    <property type="molecule type" value="Genomic_DNA"/>
</dbReference>
<keyword evidence="1" id="KW-0012">Acyltransferase</keyword>
<dbReference type="Proteomes" id="UP001589607">
    <property type="component" value="Unassembled WGS sequence"/>
</dbReference>
<dbReference type="Gene3D" id="3.40.630.30">
    <property type="match status" value="1"/>
</dbReference>
<gene>
    <name evidence="1" type="ORF">ACFFVF_19675</name>
</gene>
<keyword evidence="1" id="KW-0808">Transferase</keyword>
<evidence type="ECO:0000313" key="2">
    <source>
        <dbReference type="Proteomes" id="UP001589607"/>
    </source>
</evidence>
<dbReference type="InterPro" id="IPR016181">
    <property type="entry name" value="Acyl_CoA_acyltransferase"/>
</dbReference>
<dbReference type="PANTHER" id="PTHR31438:SF1">
    <property type="entry name" value="LYSINE N-ACYLTRANSFERASE C17G9.06C-RELATED"/>
    <property type="match status" value="1"/>
</dbReference>
<proteinExistence type="predicted"/>
<dbReference type="GO" id="GO:0016746">
    <property type="term" value="F:acyltransferase activity"/>
    <property type="evidence" value="ECO:0007669"/>
    <property type="project" value="UniProtKB-KW"/>
</dbReference>
<reference evidence="1 2" key="1">
    <citation type="submission" date="2024-09" db="EMBL/GenBank/DDBJ databases">
        <authorList>
            <person name="Sun Q."/>
            <person name="Mori K."/>
        </authorList>
    </citation>
    <scope>NUCLEOTIDE SEQUENCE [LARGE SCALE GENOMIC DNA]</scope>
    <source>
        <strain evidence="1 2">CECT 7955</strain>
    </source>
</reference>
<dbReference type="RefSeq" id="WP_236458552.1">
    <property type="nucleotide sequence ID" value="NZ_CBCSGE010000001.1"/>
</dbReference>
<organism evidence="1 2">
    <name type="scientific">Flavobacterium jumunjinense</name>
    <dbReference type="NCBI Taxonomy" id="998845"/>
    <lineage>
        <taxon>Bacteria</taxon>
        <taxon>Pseudomonadati</taxon>
        <taxon>Bacteroidota</taxon>
        <taxon>Flavobacteriia</taxon>
        <taxon>Flavobacteriales</taxon>
        <taxon>Flavobacteriaceae</taxon>
        <taxon>Flavobacterium</taxon>
    </lineage>
</organism>
<accession>A0ABV5GTL1</accession>
<dbReference type="Pfam" id="PF13523">
    <property type="entry name" value="Acetyltransf_8"/>
    <property type="match status" value="1"/>
</dbReference>
<evidence type="ECO:0000313" key="1">
    <source>
        <dbReference type="EMBL" id="MFB9098732.1"/>
    </source>
</evidence>
<protein>
    <submittedName>
        <fullName evidence="1">GNAT family N-acetyltransferase</fullName>
        <ecNumber evidence="1">2.3.1.-</ecNumber>
    </submittedName>
</protein>
<name>A0ABV5GTL1_9FLAO</name>
<dbReference type="PANTHER" id="PTHR31438">
    <property type="entry name" value="LYSINE N-ACYLTRANSFERASE C17G9.06C-RELATED"/>
    <property type="match status" value="1"/>
</dbReference>
<keyword evidence="2" id="KW-1185">Reference proteome</keyword>
<comment type="caution">
    <text evidence="1">The sequence shown here is derived from an EMBL/GenBank/DDBJ whole genome shotgun (WGS) entry which is preliminary data.</text>
</comment>
<sequence>MTNTNNIETGIKPTSFRKESVVFSKKIPTVGLFELRPINIEEDSIMIHQWVQKEYAIYWEMTNFTLNEVKLAYQNIIEKAQVYIGLYNGEMTFLLECYHPKEDIISKYYNVEEGDKGMHILVAPTEKPIKGFTWAVFTTILDFIFKDKNTKRIVVEPDARNHKIHQLNKKAGFVFQNVLELPHKKAHLEFCTREDYYNALKTHEKN</sequence>